<sequence>MTTTRYYYWLVAVEPESSKPYLLYGGTTEEEARQKGLEILGGLDFEIKHLPTRNQARASSLLKGGRLEQTHSLKRASKRLGHDKGLRQMQRREAKKKQNRRGQ</sequence>
<evidence type="ECO:0000256" key="1">
    <source>
        <dbReference type="SAM" id="MobiDB-lite"/>
    </source>
</evidence>
<reference evidence="2" key="1">
    <citation type="journal article" date="2015" name="Nature">
        <title>Complex archaea that bridge the gap between prokaryotes and eukaryotes.</title>
        <authorList>
            <person name="Spang A."/>
            <person name="Saw J.H."/>
            <person name="Jorgensen S.L."/>
            <person name="Zaremba-Niedzwiedzka K."/>
            <person name="Martijn J."/>
            <person name="Lind A.E."/>
            <person name="van Eijk R."/>
            <person name="Schleper C."/>
            <person name="Guy L."/>
            <person name="Ettema T.J."/>
        </authorList>
    </citation>
    <scope>NUCLEOTIDE SEQUENCE</scope>
</reference>
<feature type="region of interest" description="Disordered" evidence="1">
    <location>
        <begin position="59"/>
        <end position="103"/>
    </location>
</feature>
<accession>A0A0F9V1B8</accession>
<evidence type="ECO:0000313" key="2">
    <source>
        <dbReference type="EMBL" id="KKN59668.1"/>
    </source>
</evidence>
<feature type="compositionally biased region" description="Basic residues" evidence="1">
    <location>
        <begin position="93"/>
        <end position="103"/>
    </location>
</feature>
<gene>
    <name evidence="2" type="ORF">LCGC14_0539950</name>
</gene>
<comment type="caution">
    <text evidence="2">The sequence shown here is derived from an EMBL/GenBank/DDBJ whole genome shotgun (WGS) entry which is preliminary data.</text>
</comment>
<feature type="compositionally biased region" description="Basic and acidic residues" evidence="1">
    <location>
        <begin position="80"/>
        <end position="92"/>
    </location>
</feature>
<dbReference type="EMBL" id="LAZR01000719">
    <property type="protein sequence ID" value="KKN59668.1"/>
    <property type="molecule type" value="Genomic_DNA"/>
</dbReference>
<organism evidence="2">
    <name type="scientific">marine sediment metagenome</name>
    <dbReference type="NCBI Taxonomy" id="412755"/>
    <lineage>
        <taxon>unclassified sequences</taxon>
        <taxon>metagenomes</taxon>
        <taxon>ecological metagenomes</taxon>
    </lineage>
</organism>
<dbReference type="AlphaFoldDB" id="A0A0F9V1B8"/>
<name>A0A0F9V1B8_9ZZZZ</name>
<proteinExistence type="predicted"/>
<protein>
    <submittedName>
        <fullName evidence="2">Uncharacterized protein</fullName>
    </submittedName>
</protein>